<evidence type="ECO:0000313" key="1">
    <source>
        <dbReference type="EMBL" id="KAE9532971.1"/>
    </source>
</evidence>
<dbReference type="OrthoDB" id="10641204at2759"/>
<organism evidence="1 2">
    <name type="scientific">Aphis glycines</name>
    <name type="common">Soybean aphid</name>
    <dbReference type="NCBI Taxonomy" id="307491"/>
    <lineage>
        <taxon>Eukaryota</taxon>
        <taxon>Metazoa</taxon>
        <taxon>Ecdysozoa</taxon>
        <taxon>Arthropoda</taxon>
        <taxon>Hexapoda</taxon>
        <taxon>Insecta</taxon>
        <taxon>Pterygota</taxon>
        <taxon>Neoptera</taxon>
        <taxon>Paraneoptera</taxon>
        <taxon>Hemiptera</taxon>
        <taxon>Sternorrhyncha</taxon>
        <taxon>Aphidomorpha</taxon>
        <taxon>Aphidoidea</taxon>
        <taxon>Aphididae</taxon>
        <taxon>Aphidini</taxon>
        <taxon>Aphis</taxon>
        <taxon>Aphis</taxon>
    </lineage>
</organism>
<reference evidence="1 2" key="1">
    <citation type="submission" date="2019-08" db="EMBL/GenBank/DDBJ databases">
        <title>The genome of the soybean aphid Biotype 1, its phylome, world population structure and adaptation to the North American continent.</title>
        <authorList>
            <person name="Giordano R."/>
            <person name="Donthu R.K."/>
            <person name="Hernandez A.G."/>
            <person name="Wright C.L."/>
            <person name="Zimin A.V."/>
        </authorList>
    </citation>
    <scope>NUCLEOTIDE SEQUENCE [LARGE SCALE GENOMIC DNA]</scope>
    <source>
        <tissue evidence="1">Whole aphids</tissue>
    </source>
</reference>
<gene>
    <name evidence="1" type="ORF">AGLY_009399</name>
</gene>
<name>A0A6G0THY1_APHGL</name>
<proteinExistence type="predicted"/>
<dbReference type="Proteomes" id="UP000475862">
    <property type="component" value="Unassembled WGS sequence"/>
</dbReference>
<dbReference type="AlphaFoldDB" id="A0A6G0THY1"/>
<sequence>MFGFFKNCFIQSLNTTSNGTPVGFCHAPGLGGGWRHLLSGHRNLPEEKCHPVTANRISDRLRRNRRLRPHGHLVPPFTRNRQIYNDIMSDMAIRIYPSNFHAQLKDSDRVHNYNIGKKHSIGVCVLDFLRNSGYTLLTDKFYNRKTNRSSSYYHHVQRSIINNIESVEDRDKKNLILNINII</sequence>
<dbReference type="EMBL" id="VYZN01000037">
    <property type="protein sequence ID" value="KAE9532971.1"/>
    <property type="molecule type" value="Genomic_DNA"/>
</dbReference>
<protein>
    <submittedName>
        <fullName evidence="1">Uncharacterized protein</fullName>
    </submittedName>
</protein>
<accession>A0A6G0THY1</accession>
<evidence type="ECO:0000313" key="2">
    <source>
        <dbReference type="Proteomes" id="UP000475862"/>
    </source>
</evidence>
<keyword evidence="2" id="KW-1185">Reference proteome</keyword>
<comment type="caution">
    <text evidence="1">The sequence shown here is derived from an EMBL/GenBank/DDBJ whole genome shotgun (WGS) entry which is preliminary data.</text>
</comment>